<dbReference type="PANTHER" id="PTHR45266:SF3">
    <property type="entry name" value="OXALOACETATE DECARBOXYLASE ALPHA CHAIN"/>
    <property type="match status" value="1"/>
</dbReference>
<gene>
    <name evidence="9" type="ORF">UFOPK3752_00729</name>
</gene>
<dbReference type="NCBIfam" id="TIGR00531">
    <property type="entry name" value="BCCP"/>
    <property type="match status" value="1"/>
</dbReference>
<evidence type="ECO:0000256" key="3">
    <source>
        <dbReference type="ARBA" id="ARBA00022516"/>
    </source>
</evidence>
<dbReference type="InterPro" id="IPR001249">
    <property type="entry name" value="AcCoA_biotinCC"/>
</dbReference>
<dbReference type="InterPro" id="IPR050709">
    <property type="entry name" value="Biotin_Carboxyl_Carrier/Decarb"/>
</dbReference>
<organism evidence="9">
    <name type="scientific">freshwater metagenome</name>
    <dbReference type="NCBI Taxonomy" id="449393"/>
    <lineage>
        <taxon>unclassified sequences</taxon>
        <taxon>metagenomes</taxon>
        <taxon>ecological metagenomes</taxon>
    </lineage>
</organism>
<feature type="domain" description="Lipoyl-binding" evidence="8">
    <location>
        <begin position="93"/>
        <end position="173"/>
    </location>
</feature>
<name>A0A6J7IXL6_9ZZZZ</name>
<accession>A0A6J7IXL6</accession>
<dbReference type="InterPro" id="IPR001882">
    <property type="entry name" value="Biotin_BS"/>
</dbReference>
<keyword evidence="3" id="KW-0444">Lipid biosynthesis</keyword>
<evidence type="ECO:0000256" key="4">
    <source>
        <dbReference type="ARBA" id="ARBA00022832"/>
    </source>
</evidence>
<dbReference type="GO" id="GO:0003989">
    <property type="term" value="F:acetyl-CoA carboxylase activity"/>
    <property type="evidence" value="ECO:0007669"/>
    <property type="project" value="InterPro"/>
</dbReference>
<dbReference type="Gene3D" id="2.40.50.100">
    <property type="match status" value="1"/>
</dbReference>
<dbReference type="InterPro" id="IPR000089">
    <property type="entry name" value="Biotin_lipoyl"/>
</dbReference>
<dbReference type="GO" id="GO:0009317">
    <property type="term" value="C:acetyl-CoA carboxylase complex"/>
    <property type="evidence" value="ECO:0007669"/>
    <property type="project" value="InterPro"/>
</dbReference>
<dbReference type="SUPFAM" id="SSF51230">
    <property type="entry name" value="Single hybrid motif"/>
    <property type="match status" value="1"/>
</dbReference>
<keyword evidence="5" id="KW-0443">Lipid metabolism</keyword>
<dbReference type="PROSITE" id="PS50968">
    <property type="entry name" value="BIOTINYL_LIPOYL"/>
    <property type="match status" value="1"/>
</dbReference>
<reference evidence="9" key="1">
    <citation type="submission" date="2020-05" db="EMBL/GenBank/DDBJ databases">
        <authorList>
            <person name="Chiriac C."/>
            <person name="Salcher M."/>
            <person name="Ghai R."/>
            <person name="Kavagutti S V."/>
        </authorList>
    </citation>
    <scope>NUCLEOTIDE SEQUENCE</scope>
</reference>
<dbReference type="Pfam" id="PF00364">
    <property type="entry name" value="Biotin_lipoyl"/>
    <property type="match status" value="1"/>
</dbReference>
<evidence type="ECO:0000256" key="5">
    <source>
        <dbReference type="ARBA" id="ARBA00023098"/>
    </source>
</evidence>
<evidence type="ECO:0000259" key="8">
    <source>
        <dbReference type="PROSITE" id="PS50968"/>
    </source>
</evidence>
<dbReference type="PRINTS" id="PR01071">
    <property type="entry name" value="ACOABIOTINCC"/>
</dbReference>
<evidence type="ECO:0000256" key="6">
    <source>
        <dbReference type="ARBA" id="ARBA00023160"/>
    </source>
</evidence>
<dbReference type="PROSITE" id="PS00188">
    <property type="entry name" value="BIOTIN"/>
    <property type="match status" value="1"/>
</dbReference>
<evidence type="ECO:0000256" key="1">
    <source>
        <dbReference type="ARBA" id="ARBA00005194"/>
    </source>
</evidence>
<keyword evidence="6" id="KW-0275">Fatty acid biosynthesis</keyword>
<dbReference type="EMBL" id="CAFBND010000021">
    <property type="protein sequence ID" value="CAB4935883.1"/>
    <property type="molecule type" value="Genomic_DNA"/>
</dbReference>
<comment type="pathway">
    <text evidence="1">Lipid metabolism; fatty acid biosynthesis.</text>
</comment>
<evidence type="ECO:0000256" key="2">
    <source>
        <dbReference type="ARBA" id="ARBA00017562"/>
    </source>
</evidence>
<keyword evidence="4" id="KW-0276">Fatty acid metabolism</keyword>
<dbReference type="PANTHER" id="PTHR45266">
    <property type="entry name" value="OXALOACETATE DECARBOXYLASE ALPHA CHAIN"/>
    <property type="match status" value="1"/>
</dbReference>
<dbReference type="AlphaFoldDB" id="A0A6J7IXL6"/>
<evidence type="ECO:0000313" key="9">
    <source>
        <dbReference type="EMBL" id="CAB4935883.1"/>
    </source>
</evidence>
<dbReference type="InterPro" id="IPR011053">
    <property type="entry name" value="Single_hybrid_motif"/>
</dbReference>
<keyword evidence="7" id="KW-0092">Biotin</keyword>
<sequence length="175" mass="16959">MTASDASVDAGASLSPSDIRQVLDVLANSTWDEAVVTIGNVTIAVARNGAHLPTAAPAAPAPAAVAAAPVAAAPAVAPVAAAPAAAAAVVAPAAVAGTPVTAPSVGVFWRAPEPGAAPFVEVGQRVEAGTELCIVEVMKLMNRVTAPVSGTIAAVHVGNGDAVEFGTSLFTIAPE</sequence>
<proteinExistence type="predicted"/>
<dbReference type="GO" id="GO:0006633">
    <property type="term" value="P:fatty acid biosynthetic process"/>
    <property type="evidence" value="ECO:0007669"/>
    <property type="project" value="UniProtKB-UniPathway"/>
</dbReference>
<dbReference type="UniPathway" id="UPA00094"/>
<dbReference type="CDD" id="cd06850">
    <property type="entry name" value="biotinyl_domain"/>
    <property type="match status" value="1"/>
</dbReference>
<protein>
    <recommendedName>
        <fullName evidence="2">Biotin carboxyl carrier protein of acetyl-CoA carboxylase</fullName>
    </recommendedName>
</protein>
<evidence type="ECO:0000256" key="7">
    <source>
        <dbReference type="ARBA" id="ARBA00023267"/>
    </source>
</evidence>